<evidence type="ECO:0000313" key="2">
    <source>
        <dbReference type="Proteomes" id="UP000236291"/>
    </source>
</evidence>
<accession>A0A2K3MF23</accession>
<comment type="caution">
    <text evidence="1">The sequence shown here is derived from an EMBL/GenBank/DDBJ whole genome shotgun (WGS) entry which is preliminary data.</text>
</comment>
<name>A0A2K3MF23_TRIPR</name>
<dbReference type="AlphaFoldDB" id="A0A2K3MF23"/>
<feature type="non-terminal residue" evidence="1">
    <location>
        <position position="271"/>
    </location>
</feature>
<reference evidence="1 2" key="1">
    <citation type="journal article" date="2014" name="Am. J. Bot.">
        <title>Genome assembly and annotation for red clover (Trifolium pratense; Fabaceae).</title>
        <authorList>
            <person name="Istvanek J."/>
            <person name="Jaros M."/>
            <person name="Krenek A."/>
            <person name="Repkova J."/>
        </authorList>
    </citation>
    <scope>NUCLEOTIDE SEQUENCE [LARGE SCALE GENOMIC DNA]</scope>
    <source>
        <strain evidence="2">cv. Tatra</strain>
        <tissue evidence="1">Young leaves</tissue>
    </source>
</reference>
<dbReference type="Proteomes" id="UP000236291">
    <property type="component" value="Unassembled WGS sequence"/>
</dbReference>
<gene>
    <name evidence="1" type="ORF">L195_g045512</name>
</gene>
<proteinExistence type="predicted"/>
<keyword evidence="1" id="KW-0695">RNA-directed DNA polymerase</keyword>
<dbReference type="GO" id="GO:0003964">
    <property type="term" value="F:RNA-directed DNA polymerase activity"/>
    <property type="evidence" value="ECO:0007669"/>
    <property type="project" value="UniProtKB-KW"/>
</dbReference>
<organism evidence="1 2">
    <name type="scientific">Trifolium pratense</name>
    <name type="common">Red clover</name>
    <dbReference type="NCBI Taxonomy" id="57577"/>
    <lineage>
        <taxon>Eukaryota</taxon>
        <taxon>Viridiplantae</taxon>
        <taxon>Streptophyta</taxon>
        <taxon>Embryophyta</taxon>
        <taxon>Tracheophyta</taxon>
        <taxon>Spermatophyta</taxon>
        <taxon>Magnoliopsida</taxon>
        <taxon>eudicotyledons</taxon>
        <taxon>Gunneridae</taxon>
        <taxon>Pentapetalae</taxon>
        <taxon>rosids</taxon>
        <taxon>fabids</taxon>
        <taxon>Fabales</taxon>
        <taxon>Fabaceae</taxon>
        <taxon>Papilionoideae</taxon>
        <taxon>50 kb inversion clade</taxon>
        <taxon>NPAAA clade</taxon>
        <taxon>Hologalegina</taxon>
        <taxon>IRL clade</taxon>
        <taxon>Trifolieae</taxon>
        <taxon>Trifolium</taxon>
    </lineage>
</organism>
<keyword evidence="1" id="KW-0548">Nucleotidyltransferase</keyword>
<dbReference type="EMBL" id="ASHM01059652">
    <property type="protein sequence ID" value="PNX89393.1"/>
    <property type="molecule type" value="Genomic_DNA"/>
</dbReference>
<protein>
    <submittedName>
        <fullName evidence="1">Reverse transcriptase</fullName>
    </submittedName>
</protein>
<sequence>MLMFGKYAQFLGKGYVRLILRGGLDLRSLLEINSSLLLHLCWKFLSSDDDWARLCRTRHLRGGIPSMSYLLSSIWPGLKTHLNTVMQNSLWLIGTGEKIRFWTDTWLEAPLAEMLHLPPALRASLTAPVSSFVINGAWRMSDCINEINPVVAQQIKQVILPKAPLQDRLVWFNSKDGNLSAKQAAAFYLSLPLFRDLELAMWVAKSCLTYHYSHGFINGIRFNNSIISVHAAKTKILTSIATSAPLLDGSTNSSTELLIISRFRIQPKVTT</sequence>
<evidence type="ECO:0000313" key="1">
    <source>
        <dbReference type="EMBL" id="PNX89393.1"/>
    </source>
</evidence>
<keyword evidence="1" id="KW-0808">Transferase</keyword>
<reference evidence="1 2" key="2">
    <citation type="journal article" date="2017" name="Front. Plant Sci.">
        <title>Gene Classification and Mining of Molecular Markers Useful in Red Clover (Trifolium pratense) Breeding.</title>
        <authorList>
            <person name="Istvanek J."/>
            <person name="Dluhosova J."/>
            <person name="Dluhos P."/>
            <person name="Patkova L."/>
            <person name="Nedelnik J."/>
            <person name="Repkova J."/>
        </authorList>
    </citation>
    <scope>NUCLEOTIDE SEQUENCE [LARGE SCALE GENOMIC DNA]</scope>
    <source>
        <strain evidence="2">cv. Tatra</strain>
        <tissue evidence="1">Young leaves</tissue>
    </source>
</reference>